<dbReference type="PANTHER" id="PTHR15976">
    <property type="entry name" value="CONSTITUTIVE COACTIVATOR OF PEROXISOME PROLIFERATOR-ACTIVATED RECEPTOR GAMMA"/>
    <property type="match status" value="1"/>
</dbReference>
<evidence type="ECO:0000256" key="2">
    <source>
        <dbReference type="SAM" id="MobiDB-lite"/>
    </source>
</evidence>
<comment type="similarity">
    <text evidence="1">Belongs to the constitutive coactivator of PPAR-gamma family.</text>
</comment>
<reference evidence="3 4" key="1">
    <citation type="journal article" date="2011" name="Science">
        <title>The ecoresponsive genome of Daphnia pulex.</title>
        <authorList>
            <person name="Colbourne J.K."/>
            <person name="Pfrender M.E."/>
            <person name="Gilbert D."/>
            <person name="Thomas W.K."/>
            <person name="Tucker A."/>
            <person name="Oakley T.H."/>
            <person name="Tokishita S."/>
            <person name="Aerts A."/>
            <person name="Arnold G.J."/>
            <person name="Basu M.K."/>
            <person name="Bauer D.J."/>
            <person name="Caceres C.E."/>
            <person name="Carmel L."/>
            <person name="Casola C."/>
            <person name="Choi J.H."/>
            <person name="Detter J.C."/>
            <person name="Dong Q."/>
            <person name="Dusheyko S."/>
            <person name="Eads B.D."/>
            <person name="Frohlich T."/>
            <person name="Geiler-Samerotte K.A."/>
            <person name="Gerlach D."/>
            <person name="Hatcher P."/>
            <person name="Jogdeo S."/>
            <person name="Krijgsveld J."/>
            <person name="Kriventseva E.V."/>
            <person name="Kultz D."/>
            <person name="Laforsch C."/>
            <person name="Lindquist E."/>
            <person name="Lopez J."/>
            <person name="Manak J.R."/>
            <person name="Muller J."/>
            <person name="Pangilinan J."/>
            <person name="Patwardhan R.P."/>
            <person name="Pitluck S."/>
            <person name="Pritham E.J."/>
            <person name="Rechtsteiner A."/>
            <person name="Rho M."/>
            <person name="Rogozin I.B."/>
            <person name="Sakarya O."/>
            <person name="Salamov A."/>
            <person name="Schaack S."/>
            <person name="Shapiro H."/>
            <person name="Shiga Y."/>
            <person name="Skalitzky C."/>
            <person name="Smith Z."/>
            <person name="Souvorov A."/>
            <person name="Sung W."/>
            <person name="Tang Z."/>
            <person name="Tsuchiya D."/>
            <person name="Tu H."/>
            <person name="Vos H."/>
            <person name="Wang M."/>
            <person name="Wolf Y.I."/>
            <person name="Yamagata H."/>
            <person name="Yamada T."/>
            <person name="Ye Y."/>
            <person name="Shaw J.R."/>
            <person name="Andrews J."/>
            <person name="Crease T.J."/>
            <person name="Tang H."/>
            <person name="Lucas S.M."/>
            <person name="Robertson H.M."/>
            <person name="Bork P."/>
            <person name="Koonin E.V."/>
            <person name="Zdobnov E.M."/>
            <person name="Grigoriev I.V."/>
            <person name="Lynch M."/>
            <person name="Boore J.L."/>
        </authorList>
    </citation>
    <scope>NUCLEOTIDE SEQUENCE [LARGE SCALE GENOMIC DNA]</scope>
</reference>
<dbReference type="Proteomes" id="UP000000305">
    <property type="component" value="Unassembled WGS sequence"/>
</dbReference>
<feature type="compositionally biased region" description="Low complexity" evidence="2">
    <location>
        <begin position="899"/>
        <end position="916"/>
    </location>
</feature>
<dbReference type="GO" id="GO:0005634">
    <property type="term" value="C:nucleus"/>
    <property type="evidence" value="ECO:0000318"/>
    <property type="project" value="GO_Central"/>
</dbReference>
<evidence type="ECO:0000313" key="4">
    <source>
        <dbReference type="Proteomes" id="UP000000305"/>
    </source>
</evidence>
<dbReference type="InterPro" id="IPR029060">
    <property type="entry name" value="PIN-like_dom_sf"/>
</dbReference>
<dbReference type="EMBL" id="GL732727">
    <property type="protein sequence ID" value="EFX65856.1"/>
    <property type="molecule type" value="Genomic_DNA"/>
</dbReference>
<dbReference type="SUPFAM" id="SSF88723">
    <property type="entry name" value="PIN domain-like"/>
    <property type="match status" value="1"/>
</dbReference>
<dbReference type="KEGG" id="dpx:DAPPUDRAFT_229523"/>
<feature type="compositionally biased region" description="Low complexity" evidence="2">
    <location>
        <begin position="374"/>
        <end position="398"/>
    </location>
</feature>
<dbReference type="PhylomeDB" id="E9HQX6"/>
<dbReference type="FunFam" id="3.40.50.1010:FF:000009">
    <property type="entry name" value="Constitutive coactivator of PPAR-gamma-like protein 1"/>
    <property type="match status" value="1"/>
</dbReference>
<dbReference type="OMA" id="YILSPQY"/>
<gene>
    <name evidence="3" type="ORF">DAPPUDRAFT_229523</name>
</gene>
<proteinExistence type="inferred from homology"/>
<accession>E9HQX6</accession>
<feature type="region of interest" description="Disordered" evidence="2">
    <location>
        <begin position="865"/>
        <end position="936"/>
    </location>
</feature>
<feature type="compositionally biased region" description="Basic and acidic residues" evidence="2">
    <location>
        <begin position="336"/>
        <end position="346"/>
    </location>
</feature>
<evidence type="ECO:0008006" key="5">
    <source>
        <dbReference type="Google" id="ProtNLM"/>
    </source>
</evidence>
<dbReference type="OrthoDB" id="10061469at2759"/>
<evidence type="ECO:0000256" key="1">
    <source>
        <dbReference type="ARBA" id="ARBA00009495"/>
    </source>
</evidence>
<dbReference type="AlphaFoldDB" id="E9HQX6"/>
<feature type="compositionally biased region" description="Polar residues" evidence="2">
    <location>
        <begin position="917"/>
        <end position="929"/>
    </location>
</feature>
<feature type="compositionally biased region" description="Polar residues" evidence="2">
    <location>
        <begin position="549"/>
        <end position="561"/>
    </location>
</feature>
<dbReference type="Gene3D" id="3.40.50.1010">
    <property type="entry name" value="5'-nuclease"/>
    <property type="match status" value="1"/>
</dbReference>
<evidence type="ECO:0000313" key="3">
    <source>
        <dbReference type="EMBL" id="EFX65856.1"/>
    </source>
</evidence>
<feature type="compositionally biased region" description="Low complexity" evidence="2">
    <location>
        <begin position="534"/>
        <end position="546"/>
    </location>
</feature>
<name>E9HQX6_DAPPU</name>
<dbReference type="InterPro" id="IPR026784">
    <property type="entry name" value="Coact_PPARg"/>
</dbReference>
<dbReference type="PANTHER" id="PTHR15976:SF16">
    <property type="entry name" value="ASTEROID DOMAIN-CONTAINING PROTEIN"/>
    <property type="match status" value="1"/>
</dbReference>
<sequence>MPSGTMGLQSLQQLIESQYAGACVSVDLLRIASSVASPYQGRVALSLVVDAECCLDRLYGGYVSDWICGGQWNRMLQFLASLVQTLHAHNLHLAVFFNGSLEPPRMHEWVRNQLAARSNIYQVLRHLHTKGTPPPKVWWVPPSTLRTALRLALRHLKIAVLSSVDDHHQEVIGFCRDNHFHGILAEDAEYAIFDPPRYFSSKQLKLTYKGSLETKEFILDEVAKGLNLNPNRFCVLAALLGNFLLTDADLREFHKRICEENQTPLNQPEGVIRAVASFVRELPSIDNLESVGAKVFNSTTDGRVNRFKQAVNYFLNGTLRQHNHHNEGKNHKHGNAAHETKARKLASEAADEEQNEIPDAVPSSSDQPQEEVVENGGYVNGGSQPHGSSSGSSSGATSPHRDREAWGGPKSGEGQYQPSLPPVAAEVLRTAYERHRRGLMSPYMYQLLTQGEIRLPVVLEDQCHREVPNIQLFYRPVRQMVYAILFNLHHHTFLAEKQREQQTDKSETSKDLFVVAFLLCPNHKFSLLDGVTNGSSTPSNSASTGSYVPPQSLNGSGTATQPNPLIPEIKIREWVWTAANPYRHPEIVVAAAVGWPVPTVHRLWFGTSMDDKKRRLRAFLSCLHADTALMLNPDYVPQHLLILACVLRYIMAASQGTILQKQELDALIVQAFAMEITNPNYLQDLQLTKVSARGVQLATLVMEGVETALLVNDACGSPVPWPVCCPWLFFDGKLFHTKLSRTQTVRDLHELCEHRGDLIMKVEKLRKAILDGLVLTPLPPRPPALAPMHDPAWAPRDFLAGPFNVNLPGGLKRGGQRRGVARGGQLEVAGVVVSSWVPNYGGPRGRGHMGSASGRGGGMMPAQNMAAPQRNGHVHYSTRGGRAARGGRRGGHQATQRKQNNATSTNTTTANASQSNGKASVNSNESCDSNRYRASM</sequence>
<feature type="region of interest" description="Disordered" evidence="2">
    <location>
        <begin position="534"/>
        <end position="561"/>
    </location>
</feature>
<dbReference type="HOGENOM" id="CLU_008339_1_0_1"/>
<organism evidence="3 4">
    <name type="scientific">Daphnia pulex</name>
    <name type="common">Water flea</name>
    <dbReference type="NCBI Taxonomy" id="6669"/>
    <lineage>
        <taxon>Eukaryota</taxon>
        <taxon>Metazoa</taxon>
        <taxon>Ecdysozoa</taxon>
        <taxon>Arthropoda</taxon>
        <taxon>Crustacea</taxon>
        <taxon>Branchiopoda</taxon>
        <taxon>Diplostraca</taxon>
        <taxon>Cladocera</taxon>
        <taxon>Anomopoda</taxon>
        <taxon>Daphniidae</taxon>
        <taxon>Daphnia</taxon>
    </lineage>
</organism>
<protein>
    <recommendedName>
        <fullName evidence="5">Constitutive coactivator of PPAR-gamma-like protein 1</fullName>
    </recommendedName>
</protein>
<feature type="region of interest" description="Disordered" evidence="2">
    <location>
        <begin position="321"/>
        <end position="419"/>
    </location>
</feature>
<dbReference type="InParanoid" id="E9HQX6"/>
<keyword evidence="4" id="KW-1185">Reference proteome</keyword>
<dbReference type="eggNOG" id="ENOG502QQNQ">
    <property type="taxonomic scope" value="Eukaryota"/>
</dbReference>